<sequence length="410" mass="44092">MSWKRRAVIAASCVAALVLSIGGWVIVAQDFAIREERVTITGAAQPLQGTLALPKRGDGPFGLVVFVHGDGPATADRDGFYQPIWEAFARAGYASLAWDKPGVNGAQGNWLAQSMHDRAVETEAALSWARGRSEIDASRIGLWGISQAGWVLPEVAARHPELRFMILAGPAINWLRQGEYNLRIELRERNAPDAEVTAELQRRANDLTLLREGASYDRYRTTTTDSPPMSADRWGFAMRNYLADSSETVAQMRIPTMLALGGHDINVNVSETEHLAAQPETGRGCGQSHGGDAVDAGLSRSAAPGYRPGTLPPFFAALSGVRARRECRVLAHLNRSVIDGGPAGTLFGDMARATGIPLALGMSQVIDGTARRAGVHPPEAVIDPRRFFADLGRELGSVGSPVVLEREPMG</sequence>
<feature type="domain" description="Serine aminopeptidase S33" evidence="1">
    <location>
        <begin position="60"/>
        <end position="277"/>
    </location>
</feature>
<comment type="caution">
    <text evidence="2">The sequence shown here is derived from an EMBL/GenBank/DDBJ whole genome shotgun (WGS) entry which is preliminary data.</text>
</comment>
<proteinExistence type="predicted"/>
<accession>A0A7K1UV23</accession>
<keyword evidence="3" id="KW-1185">Reference proteome</keyword>
<dbReference type="Proteomes" id="UP000466794">
    <property type="component" value="Unassembled WGS sequence"/>
</dbReference>
<dbReference type="InterPro" id="IPR053145">
    <property type="entry name" value="AB_hydrolase_Est10"/>
</dbReference>
<evidence type="ECO:0000259" key="1">
    <source>
        <dbReference type="Pfam" id="PF12146"/>
    </source>
</evidence>
<dbReference type="PANTHER" id="PTHR43265:SF1">
    <property type="entry name" value="ESTERASE ESTD"/>
    <property type="match status" value="1"/>
</dbReference>
<reference evidence="2 3" key="1">
    <citation type="submission" date="2019-12" db="EMBL/GenBank/DDBJ databases">
        <title>Nocardia sp. nov. ET3-3 isolated from soil.</title>
        <authorList>
            <person name="Kanchanasin P."/>
            <person name="Tanasupawat S."/>
            <person name="Yuki M."/>
            <person name="Kudo T."/>
        </authorList>
    </citation>
    <scope>NUCLEOTIDE SEQUENCE [LARGE SCALE GENOMIC DNA]</scope>
    <source>
        <strain evidence="2 3">ET3-3</strain>
    </source>
</reference>
<dbReference type="GO" id="GO:0052689">
    <property type="term" value="F:carboxylic ester hydrolase activity"/>
    <property type="evidence" value="ECO:0007669"/>
    <property type="project" value="TreeGrafter"/>
</dbReference>
<dbReference type="InterPro" id="IPR022742">
    <property type="entry name" value="Hydrolase_4"/>
</dbReference>
<evidence type="ECO:0000313" key="3">
    <source>
        <dbReference type="Proteomes" id="UP000466794"/>
    </source>
</evidence>
<dbReference type="Pfam" id="PF12146">
    <property type="entry name" value="Hydrolase_4"/>
    <property type="match status" value="1"/>
</dbReference>
<gene>
    <name evidence="2" type="ORF">GPX89_10900</name>
</gene>
<dbReference type="SUPFAM" id="SSF53474">
    <property type="entry name" value="alpha/beta-Hydrolases"/>
    <property type="match status" value="1"/>
</dbReference>
<dbReference type="RefSeq" id="WP_157387399.1">
    <property type="nucleotide sequence ID" value="NZ_WRPP01000002.1"/>
</dbReference>
<dbReference type="AlphaFoldDB" id="A0A7K1UV23"/>
<protein>
    <recommendedName>
        <fullName evidence="1">Serine aminopeptidase S33 domain-containing protein</fullName>
    </recommendedName>
</protein>
<organism evidence="2 3">
    <name type="scientific">Nocardia terrae</name>
    <dbReference type="NCBI Taxonomy" id="2675851"/>
    <lineage>
        <taxon>Bacteria</taxon>
        <taxon>Bacillati</taxon>
        <taxon>Actinomycetota</taxon>
        <taxon>Actinomycetes</taxon>
        <taxon>Mycobacteriales</taxon>
        <taxon>Nocardiaceae</taxon>
        <taxon>Nocardia</taxon>
    </lineage>
</organism>
<dbReference type="EMBL" id="WRPP01000002">
    <property type="protein sequence ID" value="MVU77748.1"/>
    <property type="molecule type" value="Genomic_DNA"/>
</dbReference>
<dbReference type="PANTHER" id="PTHR43265">
    <property type="entry name" value="ESTERASE ESTD"/>
    <property type="match status" value="1"/>
</dbReference>
<name>A0A7K1UV23_9NOCA</name>
<evidence type="ECO:0000313" key="2">
    <source>
        <dbReference type="EMBL" id="MVU77748.1"/>
    </source>
</evidence>
<dbReference type="InterPro" id="IPR029058">
    <property type="entry name" value="AB_hydrolase_fold"/>
</dbReference>
<dbReference type="Gene3D" id="3.40.50.1820">
    <property type="entry name" value="alpha/beta hydrolase"/>
    <property type="match status" value="1"/>
</dbReference>